<dbReference type="InterPro" id="IPR052606">
    <property type="entry name" value="DnaJ_domain_protein"/>
</dbReference>
<organism evidence="8 9">
    <name type="scientific">Aldrovandia affinis</name>
    <dbReference type="NCBI Taxonomy" id="143900"/>
    <lineage>
        <taxon>Eukaryota</taxon>
        <taxon>Metazoa</taxon>
        <taxon>Chordata</taxon>
        <taxon>Craniata</taxon>
        <taxon>Vertebrata</taxon>
        <taxon>Euteleostomi</taxon>
        <taxon>Actinopterygii</taxon>
        <taxon>Neopterygii</taxon>
        <taxon>Teleostei</taxon>
        <taxon>Notacanthiformes</taxon>
        <taxon>Halosauridae</taxon>
        <taxon>Aldrovandia</taxon>
    </lineage>
</organism>
<evidence type="ECO:0000313" key="9">
    <source>
        <dbReference type="Proteomes" id="UP001221898"/>
    </source>
</evidence>
<keyword evidence="3" id="KW-1133">Transmembrane helix</keyword>
<comment type="caution">
    <text evidence="8">The sequence shown here is derived from an EMBL/GenBank/DDBJ whole genome shotgun (WGS) entry which is preliminary data.</text>
</comment>
<dbReference type="PANTHER" id="PTHR44653">
    <property type="entry name" value="DNAJ HOMOLOG SUBFAMILY C MEMBER 1"/>
    <property type="match status" value="1"/>
</dbReference>
<accession>A0AAD7TEN2</accession>
<dbReference type="Proteomes" id="UP001221898">
    <property type="component" value="Unassembled WGS sequence"/>
</dbReference>
<name>A0AAD7TEN2_9TELE</name>
<sequence length="98" mass="10565">MENKVHAEIKEEQPNKEAAEWTEEDLSQLMRSMAKFPEGMPGRWKKIAREPGRLVMDVSSAGNGGLGAGKQFGSQAVLLNSRTPGGAVASPVTLCLRV</sequence>
<proteinExistence type="predicted"/>
<dbReference type="PANTHER" id="PTHR44653:SF2">
    <property type="entry name" value="DNAJ HOMOLOG SUBFAMILY C MEMBER 1"/>
    <property type="match status" value="1"/>
</dbReference>
<keyword evidence="1" id="KW-0812">Transmembrane</keyword>
<feature type="compositionally biased region" description="Basic and acidic residues" evidence="6">
    <location>
        <begin position="1"/>
        <end position="19"/>
    </location>
</feature>
<evidence type="ECO:0000256" key="6">
    <source>
        <dbReference type="SAM" id="MobiDB-lite"/>
    </source>
</evidence>
<dbReference type="EMBL" id="JAINUG010000001">
    <property type="protein sequence ID" value="KAJ8418731.1"/>
    <property type="molecule type" value="Genomic_DNA"/>
</dbReference>
<keyword evidence="4" id="KW-0472">Membrane</keyword>
<reference evidence="8" key="1">
    <citation type="journal article" date="2023" name="Science">
        <title>Genome structures resolve the early diversification of teleost fishes.</title>
        <authorList>
            <person name="Parey E."/>
            <person name="Louis A."/>
            <person name="Montfort J."/>
            <person name="Bouchez O."/>
            <person name="Roques C."/>
            <person name="Iampietro C."/>
            <person name="Lluch J."/>
            <person name="Castinel A."/>
            <person name="Donnadieu C."/>
            <person name="Desvignes T."/>
            <person name="Floi Bucao C."/>
            <person name="Jouanno E."/>
            <person name="Wen M."/>
            <person name="Mejri S."/>
            <person name="Dirks R."/>
            <person name="Jansen H."/>
            <person name="Henkel C."/>
            <person name="Chen W.J."/>
            <person name="Zahm M."/>
            <person name="Cabau C."/>
            <person name="Klopp C."/>
            <person name="Thompson A.W."/>
            <person name="Robinson-Rechavi M."/>
            <person name="Braasch I."/>
            <person name="Lecointre G."/>
            <person name="Bobe J."/>
            <person name="Postlethwait J.H."/>
            <person name="Berthelot C."/>
            <person name="Roest Crollius H."/>
            <person name="Guiguen Y."/>
        </authorList>
    </citation>
    <scope>NUCLEOTIDE SEQUENCE</scope>
    <source>
        <strain evidence="8">NC1722</strain>
    </source>
</reference>
<gene>
    <name evidence="8" type="ORF">AAFF_G00002300</name>
</gene>
<evidence type="ECO:0000256" key="4">
    <source>
        <dbReference type="ARBA" id="ARBA00023136"/>
    </source>
</evidence>
<evidence type="ECO:0000256" key="5">
    <source>
        <dbReference type="ARBA" id="ARBA00037847"/>
    </source>
</evidence>
<dbReference type="SUPFAM" id="SSF46689">
    <property type="entry name" value="Homeodomain-like"/>
    <property type="match status" value="1"/>
</dbReference>
<evidence type="ECO:0000313" key="8">
    <source>
        <dbReference type="EMBL" id="KAJ8418731.1"/>
    </source>
</evidence>
<evidence type="ECO:0000259" key="7">
    <source>
        <dbReference type="PROSITE" id="PS50090"/>
    </source>
</evidence>
<keyword evidence="2" id="KW-0732">Signal</keyword>
<evidence type="ECO:0000256" key="3">
    <source>
        <dbReference type="ARBA" id="ARBA00022989"/>
    </source>
</evidence>
<dbReference type="InterPro" id="IPR001005">
    <property type="entry name" value="SANT/Myb"/>
</dbReference>
<dbReference type="CDD" id="cd00167">
    <property type="entry name" value="SANT"/>
    <property type="match status" value="1"/>
</dbReference>
<keyword evidence="9" id="KW-1185">Reference proteome</keyword>
<dbReference type="GO" id="GO:0012505">
    <property type="term" value="C:endomembrane system"/>
    <property type="evidence" value="ECO:0007669"/>
    <property type="project" value="UniProtKB-SubCell"/>
</dbReference>
<dbReference type="InterPro" id="IPR009057">
    <property type="entry name" value="Homeodomain-like_sf"/>
</dbReference>
<evidence type="ECO:0000256" key="2">
    <source>
        <dbReference type="ARBA" id="ARBA00022729"/>
    </source>
</evidence>
<evidence type="ECO:0000256" key="1">
    <source>
        <dbReference type="ARBA" id="ARBA00022692"/>
    </source>
</evidence>
<feature type="domain" description="Myb-like" evidence="7">
    <location>
        <begin position="13"/>
        <end position="53"/>
    </location>
</feature>
<dbReference type="Gene3D" id="1.10.10.60">
    <property type="entry name" value="Homeodomain-like"/>
    <property type="match status" value="1"/>
</dbReference>
<dbReference type="PROSITE" id="PS50090">
    <property type="entry name" value="MYB_LIKE"/>
    <property type="match status" value="1"/>
</dbReference>
<dbReference type="Pfam" id="PF23082">
    <property type="entry name" value="Myb_DNA-binding_2"/>
    <property type="match status" value="1"/>
</dbReference>
<protein>
    <recommendedName>
        <fullName evidence="7">Myb-like domain-containing protein</fullName>
    </recommendedName>
</protein>
<comment type="subcellular location">
    <subcellularLocation>
        <location evidence="5">Endomembrane system</location>
        <topology evidence="5">Single-pass membrane protein</topology>
    </subcellularLocation>
</comment>
<feature type="region of interest" description="Disordered" evidence="6">
    <location>
        <begin position="1"/>
        <end position="22"/>
    </location>
</feature>
<dbReference type="AlphaFoldDB" id="A0AAD7TEN2"/>